<feature type="transmembrane region" description="Helical" evidence="8">
    <location>
        <begin position="84"/>
        <end position="106"/>
    </location>
</feature>
<dbReference type="Ensembl" id="ENSELUT00000009132.3">
    <property type="protein sequence ID" value="ENSELUP00000030115.2"/>
    <property type="gene ID" value="ENSELUG00000001219.3"/>
</dbReference>
<feature type="transmembrane region" description="Helical" evidence="8">
    <location>
        <begin position="376"/>
        <end position="403"/>
    </location>
</feature>
<dbReference type="Proteomes" id="UP000265140">
    <property type="component" value="Chromosome 8"/>
</dbReference>
<feature type="transmembrane region" description="Helical" evidence="8">
    <location>
        <begin position="259"/>
        <end position="287"/>
    </location>
</feature>
<keyword evidence="7" id="KW-1015">Disulfide bond</keyword>
<keyword evidence="3" id="KW-1003">Cell membrane</keyword>
<keyword evidence="5 8" id="KW-1133">Transmembrane helix</keyword>
<dbReference type="Pfam" id="PF03137">
    <property type="entry name" value="OATP"/>
    <property type="match status" value="1"/>
</dbReference>
<evidence type="ECO:0000256" key="7">
    <source>
        <dbReference type="ARBA" id="ARBA00023157"/>
    </source>
</evidence>
<feature type="transmembrane region" description="Helical" evidence="8">
    <location>
        <begin position="307"/>
        <end position="332"/>
    </location>
</feature>
<dbReference type="InParanoid" id="A0A3P8ZN90"/>
<dbReference type="InterPro" id="IPR036259">
    <property type="entry name" value="MFS_trans_sf"/>
</dbReference>
<dbReference type="PROSITE" id="PS51465">
    <property type="entry name" value="KAZAL_2"/>
    <property type="match status" value="1"/>
</dbReference>
<dbReference type="PANTHER" id="PTHR11388">
    <property type="entry name" value="ORGANIC ANION TRANSPORTER"/>
    <property type="match status" value="1"/>
</dbReference>
<evidence type="ECO:0000313" key="12">
    <source>
        <dbReference type="Proteomes" id="UP000265140"/>
    </source>
</evidence>
<dbReference type="InterPro" id="IPR020846">
    <property type="entry name" value="MFS_dom"/>
</dbReference>
<dbReference type="InterPro" id="IPR036058">
    <property type="entry name" value="Kazal_dom_sf"/>
</dbReference>
<dbReference type="GO" id="GO:0015132">
    <property type="term" value="F:prostaglandin transmembrane transporter activity"/>
    <property type="evidence" value="ECO:0007669"/>
    <property type="project" value="TreeGrafter"/>
</dbReference>
<dbReference type="Gene3D" id="1.20.1250.20">
    <property type="entry name" value="MFS general substrate transporter like domains"/>
    <property type="match status" value="1"/>
</dbReference>
<evidence type="ECO:0000256" key="8">
    <source>
        <dbReference type="RuleBase" id="RU362056"/>
    </source>
</evidence>
<dbReference type="Bgee" id="ENSELUG00000001219">
    <property type="expression patterns" value="Expressed in heart and 14 other cell types or tissues"/>
</dbReference>
<organism evidence="11 12">
    <name type="scientific">Esox lucius</name>
    <name type="common">Northern pike</name>
    <dbReference type="NCBI Taxonomy" id="8010"/>
    <lineage>
        <taxon>Eukaryota</taxon>
        <taxon>Metazoa</taxon>
        <taxon>Chordata</taxon>
        <taxon>Craniata</taxon>
        <taxon>Vertebrata</taxon>
        <taxon>Euteleostomi</taxon>
        <taxon>Actinopterygii</taxon>
        <taxon>Neopterygii</taxon>
        <taxon>Teleostei</taxon>
        <taxon>Protacanthopterygii</taxon>
        <taxon>Esociformes</taxon>
        <taxon>Esocidae</taxon>
        <taxon>Esox</taxon>
    </lineage>
</organism>
<comment type="subcellular location">
    <subcellularLocation>
        <location evidence="1 8">Cell membrane</location>
        <topology evidence="1 8">Multi-pass membrane protein</topology>
    </subcellularLocation>
</comment>
<dbReference type="GO" id="GO:0043252">
    <property type="term" value="P:sodium-independent organic anion transport"/>
    <property type="evidence" value="ECO:0007669"/>
    <property type="project" value="TreeGrafter"/>
</dbReference>
<feature type="domain" description="Kazal-like" evidence="10">
    <location>
        <begin position="487"/>
        <end position="543"/>
    </location>
</feature>
<gene>
    <name evidence="11" type="primary">SLCO2A1</name>
</gene>
<feature type="transmembrane region" description="Helical" evidence="8">
    <location>
        <begin position="566"/>
        <end position="583"/>
    </location>
</feature>
<dbReference type="GO" id="GO:0015347">
    <property type="term" value="F:sodium-independent organic anion transmembrane transporter activity"/>
    <property type="evidence" value="ECO:0007669"/>
    <property type="project" value="TreeGrafter"/>
</dbReference>
<keyword evidence="6 8" id="KW-0472">Membrane</keyword>
<dbReference type="InterPro" id="IPR002350">
    <property type="entry name" value="Kazal_dom"/>
</dbReference>
<dbReference type="GO" id="GO:0016323">
    <property type="term" value="C:basolateral plasma membrane"/>
    <property type="evidence" value="ECO:0007669"/>
    <property type="project" value="TreeGrafter"/>
</dbReference>
<evidence type="ECO:0000256" key="5">
    <source>
        <dbReference type="ARBA" id="ARBA00022989"/>
    </source>
</evidence>
<evidence type="ECO:0000256" key="6">
    <source>
        <dbReference type="ARBA" id="ARBA00023136"/>
    </source>
</evidence>
<protein>
    <recommendedName>
        <fullName evidence="8">Solute carrier organic anion transporter family member</fullName>
    </recommendedName>
</protein>
<dbReference type="Pfam" id="PF07648">
    <property type="entry name" value="Kazal_2"/>
    <property type="match status" value="1"/>
</dbReference>
<dbReference type="OMA" id="MMVLRCV"/>
<reference evidence="11" key="2">
    <citation type="submission" date="2020-02" db="EMBL/GenBank/DDBJ databases">
        <title>Esox lucius (northern pike) genome, fEsoLuc1, primary haplotype.</title>
        <authorList>
            <person name="Myers G."/>
            <person name="Karagic N."/>
            <person name="Meyer A."/>
            <person name="Pippel M."/>
            <person name="Reichard M."/>
            <person name="Winkler S."/>
            <person name="Tracey A."/>
            <person name="Sims Y."/>
            <person name="Howe K."/>
            <person name="Rhie A."/>
            <person name="Formenti G."/>
            <person name="Durbin R."/>
            <person name="Fedrigo O."/>
            <person name="Jarvis E.D."/>
        </authorList>
    </citation>
    <scope>NUCLEOTIDE SEQUENCE [LARGE SCALE GENOMIC DNA]</scope>
</reference>
<reference evidence="11" key="4">
    <citation type="submission" date="2025-09" db="UniProtKB">
        <authorList>
            <consortium name="Ensembl"/>
        </authorList>
    </citation>
    <scope>IDENTIFICATION</scope>
</reference>
<evidence type="ECO:0000259" key="9">
    <source>
        <dbReference type="PROSITE" id="PS50850"/>
    </source>
</evidence>
<dbReference type="SUPFAM" id="SSF103473">
    <property type="entry name" value="MFS general substrate transporter"/>
    <property type="match status" value="1"/>
</dbReference>
<evidence type="ECO:0000259" key="10">
    <source>
        <dbReference type="PROSITE" id="PS51465"/>
    </source>
</evidence>
<feature type="transmembrane region" description="Helical" evidence="8">
    <location>
        <begin position="158"/>
        <end position="179"/>
    </location>
</feature>
<keyword evidence="12" id="KW-1185">Reference proteome</keyword>
<evidence type="ECO:0000256" key="4">
    <source>
        <dbReference type="ARBA" id="ARBA00022692"/>
    </source>
</evidence>
<dbReference type="OrthoDB" id="5062115at2759"/>
<dbReference type="GeneTree" id="ENSGT01150000286901"/>
<accession>A0A3P8ZN90</accession>
<feature type="domain" description="Major facilitator superfamily (MFS) profile" evidence="9">
    <location>
        <begin position="89"/>
        <end position="662"/>
    </location>
</feature>
<feature type="transmembrane region" description="Helical" evidence="8">
    <location>
        <begin position="222"/>
        <end position="247"/>
    </location>
</feature>
<feature type="transmembrane region" description="Helical" evidence="8">
    <location>
        <begin position="603"/>
        <end position="628"/>
    </location>
</feature>
<dbReference type="InterPro" id="IPR004156">
    <property type="entry name" value="OATP"/>
</dbReference>
<dbReference type="SUPFAM" id="SSF100895">
    <property type="entry name" value="Kazal-type serine protease inhibitors"/>
    <property type="match status" value="1"/>
</dbReference>
<keyword evidence="4 8" id="KW-0812">Transmembrane</keyword>
<keyword evidence="8" id="KW-0813">Transport</keyword>
<dbReference type="PROSITE" id="PS50850">
    <property type="entry name" value="MFS"/>
    <property type="match status" value="1"/>
</dbReference>
<feature type="transmembrane region" description="Helical" evidence="8">
    <location>
        <begin position="453"/>
        <end position="473"/>
    </location>
</feature>
<feature type="transmembrane region" description="Helical" evidence="8">
    <location>
        <begin position="126"/>
        <end position="146"/>
    </location>
</feature>
<dbReference type="AlphaFoldDB" id="A0A3P8ZN90"/>
<proteinExistence type="inferred from homology"/>
<dbReference type="PANTHER" id="PTHR11388:SF14">
    <property type="entry name" value="SOLUTE CARRIER ORGANIC ANION TRANSPORTER FAMILY MEMBER 2A1"/>
    <property type="match status" value="1"/>
</dbReference>
<reference evidence="12" key="1">
    <citation type="journal article" date="2014" name="PLoS ONE">
        <title>The genome and linkage map of the northern pike (Esox lucius): conserved synteny revealed between the salmonid sister group and the Neoteleostei.</title>
        <authorList>
            <person name="Rondeau E.B."/>
            <person name="Minkley D.R."/>
            <person name="Leong J.S."/>
            <person name="Messmer A.M."/>
            <person name="Jantzen J.R."/>
            <person name="von Schalburg K.R."/>
            <person name="Lemon C."/>
            <person name="Bird N.H."/>
            <person name="Koop B.F."/>
        </authorList>
    </citation>
    <scope>NUCLEOTIDE SEQUENCE</scope>
</reference>
<dbReference type="NCBIfam" id="TIGR00805">
    <property type="entry name" value="oat"/>
    <property type="match status" value="1"/>
</dbReference>
<reference evidence="11" key="3">
    <citation type="submission" date="2025-08" db="UniProtKB">
        <authorList>
            <consortium name="Ensembl"/>
        </authorList>
    </citation>
    <scope>IDENTIFICATION</scope>
</reference>
<comment type="caution">
    <text evidence="8">Lacks conserved residue(s) required for the propagation of feature annotation.</text>
</comment>
<feature type="transmembrane region" description="Helical" evidence="8">
    <location>
        <begin position="415"/>
        <end position="441"/>
    </location>
</feature>
<evidence type="ECO:0000313" key="11">
    <source>
        <dbReference type="Ensembl" id="ENSELUP00000030115.2"/>
    </source>
</evidence>
<sequence>MVFHYVQNIMRVLWAVLAKHYNTRYHKSSLRLTGVDRCGSERWCYSPPNNILTSDFGCPDWITSLDTITLTHLKMYAKDMKSKSVFSSIKLFVLCHGLLQLTQLLYSSYFKSTITTIERRFGLSSFSSGTISSLHEVGNTVLIVFVSYLGGRVHRPRLIGLGGILMSISALILALPHFLSQPYAFDSALHDRQDLCSVKVNSNMTESCGMSETKRIADTNNLWLLMAIAQLLFGVGSVPIQPFGISYVDDFAGRGNSPLYIAILFAVSVFGPVFGFLLGSVMLTIYVDVDRTGSVNSAELSPTDPRWVGAWWMGLLISSASLALTSIPYFFFPRSMPVESTVRCGTQINILTEDSKRPEVSLLEFIKMFPRLFVRLLLSPLFLLLVLSQCCFSSVIAGLATFLNKFLERQYSTTAAYSSLLIGAVNLPGVAFGLLAGGFIMKRTGLTLKTIPRFSVTMLSISIVLLIPLFFMGCPTQRVAEVNYKPQGSLAGCHNNCSCSSTSFNPVCGADDTEYTSPCHAGCSDYDRDPDNPRRVLRYTNCICLGGRPDSQTARPGPCPNTCPHFLLPVMFLISLAGLIASLTHNPIYMMVLRTVPQEDKSFAIGVQFLLMRLLAWLPAPALFGIVIDSSCVWWKRVCGKKLGCGYYDNNILRNRYLRNFI</sequence>
<keyword evidence="8" id="KW-0406">Ion transport</keyword>
<name>A0A3P8ZN90_ESOLU</name>
<evidence type="ECO:0000256" key="2">
    <source>
        <dbReference type="ARBA" id="ARBA00009657"/>
    </source>
</evidence>
<evidence type="ECO:0000256" key="3">
    <source>
        <dbReference type="ARBA" id="ARBA00022475"/>
    </source>
</evidence>
<comment type="similarity">
    <text evidence="2 8">Belongs to the organo anion transporter (TC 2.A.60) family.</text>
</comment>
<dbReference type="GO" id="GO:0006811">
    <property type="term" value="P:monoatomic ion transport"/>
    <property type="evidence" value="ECO:0007669"/>
    <property type="project" value="UniProtKB-KW"/>
</dbReference>
<evidence type="ECO:0000256" key="1">
    <source>
        <dbReference type="ARBA" id="ARBA00004651"/>
    </source>
</evidence>